<gene>
    <name evidence="3" type="ORF">ABC977_00610</name>
</gene>
<evidence type="ECO:0000256" key="2">
    <source>
        <dbReference type="SAM" id="SignalP"/>
    </source>
</evidence>
<dbReference type="EMBL" id="JBDKXB010000001">
    <property type="protein sequence ID" value="MEY6430907.1"/>
    <property type="molecule type" value="Genomic_DNA"/>
</dbReference>
<proteinExistence type="predicted"/>
<dbReference type="Proteomes" id="UP001564408">
    <property type="component" value="Unassembled WGS sequence"/>
</dbReference>
<sequence length="313" mass="34695">MTKRPDRLILFASVTALGLTLAQSAIAETESTATEPADDTTQASTETAAPDPRSAAQARAEQWRAQTNAERERRYQELRERAAEVGLDLPEAPPWSHESPPAMPGWAGRGMPAMQRDAVRDEHYAALRERAAGEGIELPETPPWRLTTDAERRAYHAFVRDLTADQRRTLNRLRWEETRSRAAQRGYELPASPPWEAVEQRREAMRKRWETYRETVEAMTDEQREAAAAIFGAAPYPFDSEPGVPAFERGGPAFAPGWPEFGPRDGWGPGPKGSYWGPAYPPAWPGDAEPVPYGAPPAWSGPAPMMPVPEADD</sequence>
<feature type="chain" id="PRO_5047144270" description="DUF3106 domain-containing protein" evidence="2">
    <location>
        <begin position="28"/>
        <end position="313"/>
    </location>
</feature>
<name>A0ABV4B990_9GAMM</name>
<reference evidence="3 4" key="1">
    <citation type="submission" date="2024-05" db="EMBL/GenBank/DDBJ databases">
        <title>Genome Sequence and Characterization of the New Strain Purple Sulfur Bacterium of Genus Thioalkalicoccus.</title>
        <authorList>
            <person name="Bryantseva I.A."/>
            <person name="Kyndt J.A."/>
            <person name="Imhoff J.F."/>
        </authorList>
    </citation>
    <scope>NUCLEOTIDE SEQUENCE [LARGE SCALE GENOMIC DNA]</scope>
    <source>
        <strain evidence="3 4">Um2</strain>
    </source>
</reference>
<keyword evidence="2" id="KW-0732">Signal</keyword>
<comment type="caution">
    <text evidence="3">The sequence shown here is derived from an EMBL/GenBank/DDBJ whole genome shotgun (WGS) entry which is preliminary data.</text>
</comment>
<feature type="region of interest" description="Disordered" evidence="1">
    <location>
        <begin position="28"/>
        <end position="74"/>
    </location>
</feature>
<evidence type="ECO:0000256" key="1">
    <source>
        <dbReference type="SAM" id="MobiDB-lite"/>
    </source>
</evidence>
<evidence type="ECO:0000313" key="3">
    <source>
        <dbReference type="EMBL" id="MEY6430907.1"/>
    </source>
</evidence>
<keyword evidence="4" id="KW-1185">Reference proteome</keyword>
<feature type="signal peptide" evidence="2">
    <location>
        <begin position="1"/>
        <end position="27"/>
    </location>
</feature>
<feature type="compositionally biased region" description="Polar residues" evidence="1">
    <location>
        <begin position="29"/>
        <end position="47"/>
    </location>
</feature>
<evidence type="ECO:0008006" key="5">
    <source>
        <dbReference type="Google" id="ProtNLM"/>
    </source>
</evidence>
<dbReference type="RefSeq" id="WP_369665289.1">
    <property type="nucleotide sequence ID" value="NZ_JBDKXB010000001.1"/>
</dbReference>
<organism evidence="3 4">
    <name type="scientific">Thioalkalicoccus limnaeus</name>
    <dbReference type="NCBI Taxonomy" id="120681"/>
    <lineage>
        <taxon>Bacteria</taxon>
        <taxon>Pseudomonadati</taxon>
        <taxon>Pseudomonadota</taxon>
        <taxon>Gammaproteobacteria</taxon>
        <taxon>Chromatiales</taxon>
        <taxon>Chromatiaceae</taxon>
        <taxon>Thioalkalicoccus</taxon>
    </lineage>
</organism>
<protein>
    <recommendedName>
        <fullName evidence="5">DUF3106 domain-containing protein</fullName>
    </recommendedName>
</protein>
<evidence type="ECO:0000313" key="4">
    <source>
        <dbReference type="Proteomes" id="UP001564408"/>
    </source>
</evidence>
<feature type="compositionally biased region" description="Low complexity" evidence="1">
    <location>
        <begin position="53"/>
        <end position="66"/>
    </location>
</feature>
<feature type="region of interest" description="Disordered" evidence="1">
    <location>
        <begin position="286"/>
        <end position="313"/>
    </location>
</feature>
<accession>A0ABV4B990</accession>